<organism evidence="4 5">
    <name type="scientific">Entamoeba histolytica</name>
    <dbReference type="NCBI Taxonomy" id="5759"/>
    <lineage>
        <taxon>Eukaryota</taxon>
        <taxon>Amoebozoa</taxon>
        <taxon>Evosea</taxon>
        <taxon>Archamoebae</taxon>
        <taxon>Mastigamoebida</taxon>
        <taxon>Entamoebidae</taxon>
        <taxon>Entamoeba</taxon>
    </lineage>
</organism>
<dbReference type="InterPro" id="IPR014001">
    <property type="entry name" value="Helicase_ATP-bd"/>
</dbReference>
<evidence type="ECO:0000256" key="1">
    <source>
        <dbReference type="ARBA" id="ARBA00022801"/>
    </source>
</evidence>
<dbReference type="VEuPathDB" id="AmoebaDB:KM1_105940"/>
<dbReference type="Pfam" id="PF00271">
    <property type="entry name" value="Helicase_C"/>
    <property type="match status" value="1"/>
</dbReference>
<dbReference type="VEuPathDB" id="AmoebaDB:EHI_103660"/>
<dbReference type="GO" id="GO:0006283">
    <property type="term" value="P:transcription-coupled nucleotide-excision repair"/>
    <property type="evidence" value="ECO:0007669"/>
    <property type="project" value="TreeGrafter"/>
</dbReference>
<dbReference type="GO" id="GO:0005524">
    <property type="term" value="F:ATP binding"/>
    <property type="evidence" value="ECO:0007669"/>
    <property type="project" value="InterPro"/>
</dbReference>
<name>A0A5K1U9W8_ENTHI</name>
<dbReference type="AlphaFoldDB" id="A0A5K1U9W8"/>
<accession>A0A5K1U9W8</accession>
<dbReference type="InterPro" id="IPR027417">
    <property type="entry name" value="P-loop_NTPase"/>
</dbReference>
<evidence type="ECO:0000313" key="4">
    <source>
        <dbReference type="EMBL" id="GAT92707.1"/>
    </source>
</evidence>
<comment type="caution">
    <text evidence="4">The sequence shown here is derived from an EMBL/GenBank/DDBJ whole genome shotgun (WGS) entry which is preliminary data.</text>
</comment>
<dbReference type="InterPro" id="IPR000330">
    <property type="entry name" value="SNF2_N"/>
</dbReference>
<dbReference type="GO" id="GO:0004386">
    <property type="term" value="F:helicase activity"/>
    <property type="evidence" value="ECO:0007669"/>
    <property type="project" value="UniProtKB-KW"/>
</dbReference>
<dbReference type="PANTHER" id="PTHR45629:SF7">
    <property type="entry name" value="DNA EXCISION REPAIR PROTEIN ERCC-6-RELATED"/>
    <property type="match status" value="1"/>
</dbReference>
<evidence type="ECO:0000313" key="5">
    <source>
        <dbReference type="Proteomes" id="UP000078387"/>
    </source>
</evidence>
<dbReference type="SMART" id="SM00487">
    <property type="entry name" value="DEXDc"/>
    <property type="match status" value="1"/>
</dbReference>
<dbReference type="Proteomes" id="UP000078387">
    <property type="component" value="Unassembled WGS sequence"/>
</dbReference>
<protein>
    <submittedName>
        <fullName evidence="4">Helicase putative</fullName>
    </submittedName>
</protein>
<gene>
    <name evidence="4" type="ORF">CL6EHI_103660</name>
</gene>
<dbReference type="PROSITE" id="PS51194">
    <property type="entry name" value="HELICASE_CTER"/>
    <property type="match status" value="1"/>
</dbReference>
<dbReference type="InterPro" id="IPR050496">
    <property type="entry name" value="SNF2_RAD54_helicase_repair"/>
</dbReference>
<dbReference type="InterPro" id="IPR001650">
    <property type="entry name" value="Helicase_C-like"/>
</dbReference>
<dbReference type="GO" id="GO:0016787">
    <property type="term" value="F:hydrolase activity"/>
    <property type="evidence" value="ECO:0007669"/>
    <property type="project" value="UniProtKB-KW"/>
</dbReference>
<feature type="domain" description="Helicase C-terminal" evidence="3">
    <location>
        <begin position="457"/>
        <end position="610"/>
    </location>
</feature>
<feature type="domain" description="Helicase ATP-binding" evidence="2">
    <location>
        <begin position="117"/>
        <end position="280"/>
    </location>
</feature>
<dbReference type="PANTHER" id="PTHR45629">
    <property type="entry name" value="SNF2/RAD54 FAMILY MEMBER"/>
    <property type="match status" value="1"/>
</dbReference>
<dbReference type="VEuPathDB" id="AmoebaDB:EHI5A_088180"/>
<dbReference type="Gene3D" id="3.40.50.10810">
    <property type="entry name" value="Tandem AAA-ATPase domain"/>
    <property type="match status" value="1"/>
</dbReference>
<dbReference type="InterPro" id="IPR049730">
    <property type="entry name" value="SNF2/RAD54-like_C"/>
</dbReference>
<dbReference type="SUPFAM" id="SSF52540">
    <property type="entry name" value="P-loop containing nucleoside triphosphate hydrolases"/>
    <property type="match status" value="2"/>
</dbReference>
<keyword evidence="4" id="KW-0067">ATP-binding</keyword>
<dbReference type="InterPro" id="IPR038718">
    <property type="entry name" value="SNF2-like_sf"/>
</dbReference>
<dbReference type="Pfam" id="PF00176">
    <property type="entry name" value="SNF2-rel_dom"/>
    <property type="match status" value="1"/>
</dbReference>
<dbReference type="SMART" id="SM00490">
    <property type="entry name" value="HELICc"/>
    <property type="match status" value="1"/>
</dbReference>
<dbReference type="PROSITE" id="PS51192">
    <property type="entry name" value="HELICASE_ATP_BIND_1"/>
    <property type="match status" value="1"/>
</dbReference>
<proteinExistence type="predicted"/>
<dbReference type="VEuPathDB" id="AmoebaDB:EHI7A_055760"/>
<dbReference type="GO" id="GO:0005634">
    <property type="term" value="C:nucleus"/>
    <property type="evidence" value="ECO:0007669"/>
    <property type="project" value="TreeGrafter"/>
</dbReference>
<keyword evidence="1" id="KW-0378">Hydrolase</keyword>
<evidence type="ECO:0000259" key="2">
    <source>
        <dbReference type="PROSITE" id="PS51192"/>
    </source>
</evidence>
<dbReference type="GO" id="GO:0008094">
    <property type="term" value="F:ATP-dependent activity, acting on DNA"/>
    <property type="evidence" value="ECO:0007669"/>
    <property type="project" value="TreeGrafter"/>
</dbReference>
<dbReference type="Gene3D" id="3.40.50.300">
    <property type="entry name" value="P-loop containing nucleotide triphosphate hydrolases"/>
    <property type="match status" value="1"/>
</dbReference>
<keyword evidence="4" id="KW-0347">Helicase</keyword>
<dbReference type="VEuPathDB" id="AmoebaDB:EHI8A_077110"/>
<dbReference type="OMA" id="MDDGEQR"/>
<dbReference type="FunFam" id="3.40.50.10810:FF:000103">
    <property type="entry name" value="DNA repair and recombination protein RAD54B, putative"/>
    <property type="match status" value="1"/>
</dbReference>
<reference evidence="4 5" key="1">
    <citation type="submission" date="2016-05" db="EMBL/GenBank/DDBJ databases">
        <title>First whole genome sequencing of Entamoeba histolytica HM1:IMSS-clone-6.</title>
        <authorList>
            <person name="Mukherjee Avik.K."/>
            <person name="Izumyama S."/>
            <person name="Nakada-Tsukui K."/>
            <person name="Nozaki T."/>
        </authorList>
    </citation>
    <scope>NUCLEOTIDE SEQUENCE [LARGE SCALE GENOMIC DNA]</scope>
    <source>
        <strain evidence="4 5">HM1:IMSS clone 6</strain>
    </source>
</reference>
<evidence type="ECO:0000259" key="3">
    <source>
        <dbReference type="PROSITE" id="PS51194"/>
    </source>
</evidence>
<sequence length="837" mass="97346">MKSTLTKEQKRQFNSLIYAAQEFETKLDFVESLKYYESALRLLPSHKKLPLKIKQIKEKIEKSKSKVDLKTTNDISGFVYNTNQNKYFLNGGFWLSVDTFNQLLPHQRTGIKWLWEHHNETTIHGCILGDDMGLGKTVEILAFVLGLTNNNFSRTFLIVVPAMVALQWQTEAKKWCRPVTLYSIHHMSPSDRRAAISSIQISGGILLTTYNLVQNDEASLGVINWDYIILDEAHTIKSRISKASSVLKGFKAKHKIAATGTPMMNNLLELWNIMDFTTDGALLGDYSQFQSYFERIISNANLRNEKSPFAKRRLLELSKRIGPYILRRTKKDVFGDDRPTTSISLNIQEKDEEEGKNSDSSKCLTLTVNKYELIVWVKLDPNQRMIYTKLLRSINVNELKMHKIRAIIGMISYLEKSCSNPPAIKDVLEDQTKPFIDNEIIKMVDEETINLWPKLTVLLKLLKMCEKTNEKVLLFSQYQRTLDSIADLLQSKDILFLRIDGDLDDGLRKERLRRFNHMSSWGVLLMTIRVGACGLNITGASRVVIFDEGWSTIGNQAVDRAYRIGQKKDVVSYRIVTCGTLEEKMYRRQVHKTTLTELTLETNKEKQKFRHWFTKKELYTLFDSSQVNFDNSKTHLIFKQYKPLYPQNMPEYPDWLDKHVKEIEKLDNVFGVSDHSFIIKTDIPDELVYENIENEHEEKHWEFDKKKDSLSTGRTDEQEKRQVKTKIEVNIIDETNDSFNTKKLSSRPFTTTIVKRRKDRSTACYGHISKANPFLVKKCRCFLNDNEKKEYNDLVEQLKECQNDEQRLLCLLQLVNICDDDIHVHENIALLAQKYFK</sequence>
<dbReference type="CDD" id="cd18793">
    <property type="entry name" value="SF2_C_SNF"/>
    <property type="match status" value="1"/>
</dbReference>
<dbReference type="EMBL" id="BDEQ01000001">
    <property type="protein sequence ID" value="GAT92707.1"/>
    <property type="molecule type" value="Genomic_DNA"/>
</dbReference>
<keyword evidence="4" id="KW-0547">Nucleotide-binding</keyword>